<proteinExistence type="predicted"/>
<keyword evidence="1" id="KW-0472">Membrane</keyword>
<feature type="transmembrane region" description="Helical" evidence="1">
    <location>
        <begin position="14"/>
        <end position="35"/>
    </location>
</feature>
<sequence length="80" mass="8678">MRKEARKRKKLDKIGWGIVTVVIVLALLSAGWLTYRAVQVARLSRQVDVKVDGTKELKSGKASAKLLAKYAAAEPADQGG</sequence>
<evidence type="ECO:0000313" key="2">
    <source>
        <dbReference type="EMBL" id="GMB86969.1"/>
    </source>
</evidence>
<dbReference type="Proteomes" id="UP001165243">
    <property type="component" value="Unassembled WGS sequence"/>
</dbReference>
<dbReference type="EMBL" id="BSWK01000017">
    <property type="protein sequence ID" value="GMB86969.1"/>
    <property type="molecule type" value="Genomic_DNA"/>
</dbReference>
<keyword evidence="1" id="KW-0812">Transmembrane</keyword>
<name>A0AAV5PCV3_LACDE</name>
<gene>
    <name evidence="2" type="ORF">ME0900_13420</name>
</gene>
<protein>
    <submittedName>
        <fullName evidence="2">Uncharacterized protein</fullName>
    </submittedName>
</protein>
<evidence type="ECO:0000313" key="3">
    <source>
        <dbReference type="Proteomes" id="UP001165243"/>
    </source>
</evidence>
<evidence type="ECO:0000256" key="1">
    <source>
        <dbReference type="SAM" id="Phobius"/>
    </source>
</evidence>
<dbReference type="AlphaFoldDB" id="A0AAV5PCV3"/>
<dbReference type="RefSeq" id="WP_003623206.1">
    <property type="nucleotide sequence ID" value="NZ_BSWJ01000008.1"/>
</dbReference>
<keyword evidence="1" id="KW-1133">Transmembrane helix</keyword>
<accession>A0AAV5PCV3</accession>
<reference evidence="2" key="1">
    <citation type="submission" date="2023-04" db="EMBL/GenBank/DDBJ databases">
        <title>Draft genome sequences of Lactobacillus delbrueckii subsp. bulgaricus ME-900 and ME-901 with improved acid tolerance.</title>
        <authorList>
            <person name="Ishida T."/>
            <person name="Yamamoto E."/>
            <person name="Koizumi A."/>
            <person name="Fujiwara S."/>
            <person name="Makino S."/>
            <person name="Kano H."/>
            <person name="Kimura K."/>
        </authorList>
    </citation>
    <scope>NUCLEOTIDE SEQUENCE</scope>
    <source>
        <strain evidence="2">ME-900</strain>
    </source>
</reference>
<comment type="caution">
    <text evidence="2">The sequence shown here is derived from an EMBL/GenBank/DDBJ whole genome shotgun (WGS) entry which is preliminary data.</text>
</comment>
<organism evidence="2 3">
    <name type="scientific">Lactobacillus delbrueckii subsp. bulgaricus</name>
    <dbReference type="NCBI Taxonomy" id="1585"/>
    <lineage>
        <taxon>Bacteria</taxon>
        <taxon>Bacillati</taxon>
        <taxon>Bacillota</taxon>
        <taxon>Bacilli</taxon>
        <taxon>Lactobacillales</taxon>
        <taxon>Lactobacillaceae</taxon>
        <taxon>Lactobacillus</taxon>
    </lineage>
</organism>